<evidence type="ECO:0000313" key="3">
    <source>
        <dbReference type="EMBL" id="WTP49747.1"/>
    </source>
</evidence>
<protein>
    <submittedName>
        <fullName evidence="3">Helix-turn-helix transcriptional regulator</fullName>
    </submittedName>
</protein>
<dbReference type="InterPro" id="IPR001387">
    <property type="entry name" value="Cro/C1-type_HTH"/>
</dbReference>
<feature type="region of interest" description="Disordered" evidence="1">
    <location>
        <begin position="75"/>
        <end position="94"/>
    </location>
</feature>
<reference evidence="3" key="1">
    <citation type="submission" date="2022-10" db="EMBL/GenBank/DDBJ databases">
        <title>The complete genomes of actinobacterial strains from the NBC collection.</title>
        <authorList>
            <person name="Joergensen T.S."/>
            <person name="Alvarez Arevalo M."/>
            <person name="Sterndorff E.B."/>
            <person name="Faurdal D."/>
            <person name="Vuksanovic O."/>
            <person name="Mourched A.-S."/>
            <person name="Charusanti P."/>
            <person name="Shaw S."/>
            <person name="Blin K."/>
            <person name="Weber T."/>
        </authorList>
    </citation>
    <scope>NUCLEOTIDE SEQUENCE</scope>
    <source>
        <strain evidence="3">NBC_00189</strain>
    </source>
</reference>
<dbReference type="EMBL" id="CP108133">
    <property type="protein sequence ID" value="WTP49747.1"/>
    <property type="molecule type" value="Genomic_DNA"/>
</dbReference>
<dbReference type="SMART" id="SM00530">
    <property type="entry name" value="HTH_XRE"/>
    <property type="match status" value="1"/>
</dbReference>
<dbReference type="Pfam" id="PF13560">
    <property type="entry name" value="HTH_31"/>
    <property type="match status" value="1"/>
</dbReference>
<dbReference type="RefSeq" id="WP_246569966.1">
    <property type="nucleotide sequence ID" value="NZ_BMVY01000002.1"/>
</dbReference>
<feature type="region of interest" description="Disordered" evidence="1">
    <location>
        <begin position="226"/>
        <end position="258"/>
    </location>
</feature>
<feature type="compositionally biased region" description="Basic and acidic residues" evidence="1">
    <location>
        <begin position="230"/>
        <end position="240"/>
    </location>
</feature>
<keyword evidence="4" id="KW-1185">Reference proteome</keyword>
<organism evidence="3 4">
    <name type="scientific">Streptomyces tauricus</name>
    <dbReference type="NCBI Taxonomy" id="68274"/>
    <lineage>
        <taxon>Bacteria</taxon>
        <taxon>Bacillati</taxon>
        <taxon>Actinomycetota</taxon>
        <taxon>Actinomycetes</taxon>
        <taxon>Kitasatosporales</taxon>
        <taxon>Streptomycetaceae</taxon>
        <taxon>Streptomyces</taxon>
        <taxon>Streptomyces aurantiacus group</taxon>
    </lineage>
</organism>
<feature type="domain" description="HTH cro/C1-type" evidence="2">
    <location>
        <begin position="12"/>
        <end position="65"/>
    </location>
</feature>
<dbReference type="Proteomes" id="UP001432166">
    <property type="component" value="Chromosome"/>
</dbReference>
<dbReference type="CDD" id="cd00093">
    <property type="entry name" value="HTH_XRE"/>
    <property type="match status" value="1"/>
</dbReference>
<feature type="compositionally biased region" description="Low complexity" evidence="1">
    <location>
        <begin position="83"/>
        <end position="94"/>
    </location>
</feature>
<dbReference type="SUPFAM" id="SSF47413">
    <property type="entry name" value="lambda repressor-like DNA-binding domains"/>
    <property type="match status" value="1"/>
</dbReference>
<evidence type="ECO:0000259" key="2">
    <source>
        <dbReference type="PROSITE" id="PS50943"/>
    </source>
</evidence>
<feature type="compositionally biased region" description="Basic and acidic residues" evidence="1">
    <location>
        <begin position="248"/>
        <end position="258"/>
    </location>
</feature>
<evidence type="ECO:0000256" key="1">
    <source>
        <dbReference type="SAM" id="MobiDB-lite"/>
    </source>
</evidence>
<evidence type="ECO:0000313" key="4">
    <source>
        <dbReference type="Proteomes" id="UP001432166"/>
    </source>
</evidence>
<sequence length="623" mass="67270">MTIEDNALGAELRRRRVAAGLSLSELAHKVHCSRSFLSRVETGQRRASVELAQLCDQVLDAKGVLTALAPPSLDSLPRPVRTGSGRRAAGPAGSHALRAGAQRHQEFDRLLRRGDLSHSTGDMREADRLYRAALHGAAGDPRAQAEAVIRMARRWSDPGQVDHELLHLLRNSLAELQGDGGAEAVGLRLRLTAHLAKKVSMAVSEDTAAGRVGPEEGAGLAADTLSRLPADGRDGRDGRGGRGIRGLQDGRDGRGGRNLRDVRDVRDDEVRCEVLTECRWARYDFAPAAEALALSQKLHDAAVRLDSPYFHGEALMALVIDQLRTGRVYSALATASQYRKYAADTRSVLATWQRHTLDALLDLWHGRFDAAADWILGESPKYIEGLHADLAVPADALRQTRLGQAFWLLREQGRMAELFTSDLAEDVERHAYFPIWRAGLALALCETGQHAEAADLLMGFAADTVDFSRFPPSGWAVPTLVVLAEACAALDIQGGYEDRLRELVPGLRERLAPHDGQEIALAGWPTVLVGSTARARGLLALAAGEPETALGHFRQAAVPARSSQPELARLRLAQARALRGAGGPGNEAQARSLLQEALRSARAYGMAGLAAQCGRLLEDSGRD</sequence>
<accession>A0ABZ1JHT2</accession>
<gene>
    <name evidence="3" type="ORF">OG288_16420</name>
</gene>
<dbReference type="InterPro" id="IPR010982">
    <property type="entry name" value="Lambda_DNA-bd_dom_sf"/>
</dbReference>
<dbReference type="PROSITE" id="PS50943">
    <property type="entry name" value="HTH_CROC1"/>
    <property type="match status" value="1"/>
</dbReference>
<name>A0ABZ1JHT2_9ACTN</name>
<dbReference type="Gene3D" id="1.10.260.40">
    <property type="entry name" value="lambda repressor-like DNA-binding domains"/>
    <property type="match status" value="1"/>
</dbReference>
<proteinExistence type="predicted"/>